<comment type="similarity">
    <text evidence="1">Belongs to the aldehyde dehydrogenase family.</text>
</comment>
<reference evidence="8 9" key="1">
    <citation type="submission" date="2015-09" db="EMBL/GenBank/DDBJ databases">
        <title>Draft genome sequence of Hydrogenibacillus schlegelii DSM 2000.</title>
        <authorList>
            <person name="Hemp J."/>
        </authorList>
    </citation>
    <scope>NUCLEOTIDE SEQUENCE [LARGE SCALE GENOMIC DNA]</scope>
    <source>
        <strain evidence="8 9">MA 48</strain>
    </source>
</reference>
<keyword evidence="9" id="KW-1185">Reference proteome</keyword>
<evidence type="ECO:0000256" key="4">
    <source>
        <dbReference type="ARBA" id="ARBA00054572"/>
    </source>
</evidence>
<evidence type="ECO:0000259" key="7">
    <source>
        <dbReference type="Pfam" id="PF00171"/>
    </source>
</evidence>
<proteinExistence type="inferred from homology"/>
<evidence type="ECO:0000256" key="6">
    <source>
        <dbReference type="ARBA" id="ARBA00067277"/>
    </source>
</evidence>
<dbReference type="CDD" id="cd07149">
    <property type="entry name" value="ALDH_y4uC"/>
    <property type="match status" value="1"/>
</dbReference>
<dbReference type="Gene3D" id="3.40.605.10">
    <property type="entry name" value="Aldehyde Dehydrogenase, Chain A, domain 1"/>
    <property type="match status" value="1"/>
</dbReference>
<dbReference type="RefSeq" id="WP_066203676.1">
    <property type="nucleotide sequence ID" value="NZ_CBCSAS010000010.1"/>
</dbReference>
<comment type="catalytic activity">
    <reaction evidence="3">
        <text>(2S)-3-sulfolactaldehyde + NAD(+) + H2O = (2S)-3-sulfolactate + NADH + 2 H(+)</text>
        <dbReference type="Rhea" id="RHEA:47932"/>
        <dbReference type="ChEBI" id="CHEBI:15377"/>
        <dbReference type="ChEBI" id="CHEBI:15378"/>
        <dbReference type="ChEBI" id="CHEBI:57540"/>
        <dbReference type="ChEBI" id="CHEBI:57945"/>
        <dbReference type="ChEBI" id="CHEBI:61289"/>
        <dbReference type="ChEBI" id="CHEBI:90109"/>
        <dbReference type="EC" id="1.2.1.97"/>
    </reaction>
    <physiologicalReaction direction="left-to-right" evidence="3">
        <dbReference type="Rhea" id="RHEA:47933"/>
    </physiologicalReaction>
</comment>
<dbReference type="EC" id="1.2.1.97" evidence="5"/>
<gene>
    <name evidence="8" type="ORF">SA87_04635</name>
</gene>
<keyword evidence="2" id="KW-0560">Oxidoreductase</keyword>
<organism evidence="8 9">
    <name type="scientific">Hydrogenibacillus schlegelii</name>
    <name type="common">Bacillus schlegelii</name>
    <dbReference type="NCBI Taxonomy" id="1484"/>
    <lineage>
        <taxon>Bacteria</taxon>
        <taxon>Bacillati</taxon>
        <taxon>Bacillota</taxon>
        <taxon>Bacilli</taxon>
        <taxon>Bacillales</taxon>
        <taxon>Bacillales Family X. Incertae Sedis</taxon>
        <taxon>Hydrogenibacillus</taxon>
    </lineage>
</organism>
<name>A0A132N6I6_HYDSH</name>
<dbReference type="InterPro" id="IPR016163">
    <property type="entry name" value="Ald_DH_C"/>
</dbReference>
<dbReference type="SUPFAM" id="SSF53720">
    <property type="entry name" value="ALDH-like"/>
    <property type="match status" value="1"/>
</dbReference>
<dbReference type="Gene3D" id="3.40.309.10">
    <property type="entry name" value="Aldehyde Dehydrogenase, Chain A, domain 2"/>
    <property type="match status" value="1"/>
</dbReference>
<dbReference type="PANTHER" id="PTHR42991:SF1">
    <property type="entry name" value="ALDEHYDE DEHYDROGENASE"/>
    <property type="match status" value="1"/>
</dbReference>
<dbReference type="FunFam" id="3.40.605.10:FF:000007">
    <property type="entry name" value="NAD/NADP-dependent betaine aldehyde dehydrogenase"/>
    <property type="match status" value="1"/>
</dbReference>
<comment type="function">
    <text evidence="4">Part of the sulfo-TAL (or sulfo-SFT) pathway, a D-sulfoquinovose degradation pathway that produces sulfolactate (SL). Catalyzes the oxidation of 3-sulfolactaldehyde (SLA) to sulfolactate (SL).</text>
</comment>
<dbReference type="Proteomes" id="UP000243024">
    <property type="component" value="Unassembled WGS sequence"/>
</dbReference>
<accession>A0A132N6I6</accession>
<sequence>MTFTDGGRKGLWIGGRYGPAASWMPVVSKADGRVLAEVGRAGADDARRAVKAAAEAYPTYRRLPAHVRAAILYRVAEALETRREEVARLIAEEAGKPLKAARAEVLRAVQTYRFSAEEAKRIGGETIPMDAAVGGEGRLGFTWREPLGVVAAITPFNFPLNLVAHKLGPALAAGNTVVLKPAGATPLSSYFVAELFHEAGLPAGALNVVSGPGGEIGDALVEHPDVKAITFTGSPAVGKRIREKSGLKRTILELGSNSAVIVEPDAPFDLAVARTVEGAFQYAGQICISVQRIYVHAEIYERFYSALIEKTKALRVGDPRDEATDVGPLIHEGEAARVQAWIEEAVAAGARIAAGGRKDGAFLEPTILTDVTSGMKIVREEVFGPVATLVPYRTLDEAIAMVNDSKYGLNVGVFTRDIGKAFDAARRLETGGVMINDIPTFRVDHMPYGGVKESGFGREGVKYAIEELTELKFVMVNLNF</sequence>
<dbReference type="GO" id="GO:0008911">
    <property type="term" value="F:lactaldehyde dehydrogenase (NAD+) activity"/>
    <property type="evidence" value="ECO:0007669"/>
    <property type="project" value="TreeGrafter"/>
</dbReference>
<dbReference type="InterPro" id="IPR015590">
    <property type="entry name" value="Aldehyde_DH_dom"/>
</dbReference>
<dbReference type="STRING" id="1484.SA87_04635"/>
<dbReference type="FunFam" id="3.40.309.10:FF:000009">
    <property type="entry name" value="Aldehyde dehydrogenase A"/>
    <property type="match status" value="1"/>
</dbReference>
<dbReference type="InterPro" id="IPR051020">
    <property type="entry name" value="ALDH-related_metabolic_enz"/>
</dbReference>
<evidence type="ECO:0000256" key="5">
    <source>
        <dbReference type="ARBA" id="ARBA00066984"/>
    </source>
</evidence>
<dbReference type="Pfam" id="PF00171">
    <property type="entry name" value="Aldedh"/>
    <property type="match status" value="1"/>
</dbReference>
<dbReference type="InterPro" id="IPR016161">
    <property type="entry name" value="Ald_DH/histidinol_DH"/>
</dbReference>
<dbReference type="AlphaFoldDB" id="A0A132N6I6"/>
<evidence type="ECO:0000313" key="9">
    <source>
        <dbReference type="Proteomes" id="UP000243024"/>
    </source>
</evidence>
<feature type="domain" description="Aldehyde dehydrogenase" evidence="7">
    <location>
        <begin position="24"/>
        <end position="474"/>
    </location>
</feature>
<dbReference type="InterPro" id="IPR016162">
    <property type="entry name" value="Ald_DH_N"/>
</dbReference>
<dbReference type="PANTHER" id="PTHR42991">
    <property type="entry name" value="ALDEHYDE DEHYDROGENASE"/>
    <property type="match status" value="1"/>
</dbReference>
<evidence type="ECO:0000256" key="3">
    <source>
        <dbReference type="ARBA" id="ARBA00050326"/>
    </source>
</evidence>
<evidence type="ECO:0000256" key="1">
    <source>
        <dbReference type="ARBA" id="ARBA00009986"/>
    </source>
</evidence>
<protein>
    <recommendedName>
        <fullName evidence="6">3-sulfolactaldehyde dehydrogenase</fullName>
        <ecNumber evidence="5">1.2.1.97</ecNumber>
    </recommendedName>
</protein>
<dbReference type="EMBL" id="JXBB01000066">
    <property type="protein sequence ID" value="OAR03188.1"/>
    <property type="molecule type" value="Genomic_DNA"/>
</dbReference>
<comment type="caution">
    <text evidence="8">The sequence shown here is derived from an EMBL/GenBank/DDBJ whole genome shotgun (WGS) entry which is preliminary data.</text>
</comment>
<dbReference type="OrthoDB" id="9762913at2"/>
<evidence type="ECO:0000256" key="2">
    <source>
        <dbReference type="ARBA" id="ARBA00023002"/>
    </source>
</evidence>
<evidence type="ECO:0000313" key="8">
    <source>
        <dbReference type="EMBL" id="OAR03188.1"/>
    </source>
</evidence>